<feature type="region of interest" description="Disordered" evidence="1">
    <location>
        <begin position="242"/>
        <end position="263"/>
    </location>
</feature>
<reference evidence="3 4" key="1">
    <citation type="submission" date="2024-06" db="EMBL/GenBank/DDBJ databases">
        <title>The Natural Products Discovery Center: Release of the First 8490 Sequenced Strains for Exploring Actinobacteria Biosynthetic Diversity.</title>
        <authorList>
            <person name="Kalkreuter E."/>
            <person name="Kautsar S.A."/>
            <person name="Yang D."/>
            <person name="Bader C.D."/>
            <person name="Teijaro C.N."/>
            <person name="Fluegel L."/>
            <person name="Davis C.M."/>
            <person name="Simpson J.R."/>
            <person name="Lauterbach L."/>
            <person name="Steele A.D."/>
            <person name="Gui C."/>
            <person name="Meng S."/>
            <person name="Li G."/>
            <person name="Viehrig K."/>
            <person name="Ye F."/>
            <person name="Su P."/>
            <person name="Kiefer A.F."/>
            <person name="Nichols A."/>
            <person name="Cepeda A.J."/>
            <person name="Yan W."/>
            <person name="Fan B."/>
            <person name="Jiang Y."/>
            <person name="Adhikari A."/>
            <person name="Zheng C.-J."/>
            <person name="Schuster L."/>
            <person name="Cowan T.M."/>
            <person name="Smanski M.J."/>
            <person name="Chevrette M.G."/>
            <person name="De Carvalho L.P.S."/>
            <person name="Shen B."/>
        </authorList>
    </citation>
    <scope>NUCLEOTIDE SEQUENCE [LARGE SCALE GENOMIC DNA]</scope>
    <source>
        <strain evidence="3 4">NPDC006337</strain>
    </source>
</reference>
<dbReference type="Gene3D" id="2.60.270.50">
    <property type="match status" value="2"/>
</dbReference>
<comment type="caution">
    <text evidence="3">The sequence shown here is derived from an EMBL/GenBank/DDBJ whole genome shotgun (WGS) entry which is preliminary data.</text>
</comment>
<accession>A0ABV2W6C0</accession>
<feature type="compositionally biased region" description="Low complexity" evidence="1">
    <location>
        <begin position="56"/>
        <end position="68"/>
    </location>
</feature>
<feature type="region of interest" description="Disordered" evidence="1">
    <location>
        <begin position="44"/>
        <end position="69"/>
    </location>
</feature>
<keyword evidence="2" id="KW-0732">Signal</keyword>
<name>A0ABV2W6C0_9ACTN</name>
<evidence type="ECO:0000256" key="2">
    <source>
        <dbReference type="SAM" id="SignalP"/>
    </source>
</evidence>
<feature type="signal peptide" evidence="2">
    <location>
        <begin position="1"/>
        <end position="44"/>
    </location>
</feature>
<protein>
    <submittedName>
        <fullName evidence="3">Crystal protein ET79</fullName>
    </submittedName>
</protein>
<proteinExistence type="predicted"/>
<organism evidence="3 4">
    <name type="scientific">Streptomyces lavendulocolor</name>
    <dbReference type="NCBI Taxonomy" id="67316"/>
    <lineage>
        <taxon>Bacteria</taxon>
        <taxon>Bacillati</taxon>
        <taxon>Actinomycetota</taxon>
        <taxon>Actinomycetes</taxon>
        <taxon>Kitasatosporales</taxon>
        <taxon>Streptomycetaceae</taxon>
        <taxon>Streptomyces</taxon>
    </lineage>
</organism>
<dbReference type="EMBL" id="JBEXZR010000014">
    <property type="protein sequence ID" value="MEU0709099.1"/>
    <property type="molecule type" value="Genomic_DNA"/>
</dbReference>
<sequence length="374" mass="37892">MRKATVKTNTPSPAARTPRGAARVLLTAMLALAGAGALTSPAAAHPVHEDVPRGKPAAAVSPPDAQAARSTRVVFDNQTAGGMQRVQAELQHGCWTSLVPEYIPGHRAGQWESESCGMMTGTEGRASFSVPGGEVAVHWNNPYVGSNSYDCTAPSGYRCVKDSSTGGGNNATVRFRLSGGPAAAARSTTGASAPAPSATVASAPAPAATVASVPAPSATVASAPAPSATIPSAPVRSAAVPPAAAPAAGPASAPAGPPVAQAARSTHVTFNNHTDRLMLRTDARLAWGVWTANQYPPESIPPGNTRSWQSESEGFATGTEGEATYVLQGVGNVRIKWNNPYVGSNSYECSAPAGYQCRRSGGGGDNASPVFTLS</sequence>
<evidence type="ECO:0000256" key="1">
    <source>
        <dbReference type="SAM" id="MobiDB-lite"/>
    </source>
</evidence>
<keyword evidence="4" id="KW-1185">Reference proteome</keyword>
<evidence type="ECO:0000313" key="3">
    <source>
        <dbReference type="EMBL" id="MEU0709099.1"/>
    </source>
</evidence>
<dbReference type="Proteomes" id="UP001550378">
    <property type="component" value="Unassembled WGS sequence"/>
</dbReference>
<dbReference type="RefSeq" id="WP_359658703.1">
    <property type="nucleotide sequence ID" value="NZ_JBEXZP010000386.1"/>
</dbReference>
<feature type="chain" id="PRO_5046593310" evidence="2">
    <location>
        <begin position="45"/>
        <end position="374"/>
    </location>
</feature>
<evidence type="ECO:0000313" key="4">
    <source>
        <dbReference type="Proteomes" id="UP001550378"/>
    </source>
</evidence>
<gene>
    <name evidence="3" type="ORF">ABZ508_17220</name>
</gene>